<dbReference type="PANTHER" id="PTHR11616:SF279">
    <property type="entry name" value="SODIUM-DEPENDENT SEROTONIN TRANSPORTER"/>
    <property type="match status" value="1"/>
</dbReference>
<evidence type="ECO:0000313" key="9">
    <source>
        <dbReference type="Proteomes" id="UP001164746"/>
    </source>
</evidence>
<evidence type="ECO:0000256" key="2">
    <source>
        <dbReference type="ARBA" id="ARBA00022448"/>
    </source>
</evidence>
<feature type="transmembrane region" description="Helical" evidence="7">
    <location>
        <begin position="564"/>
        <end position="586"/>
    </location>
</feature>
<dbReference type="EMBL" id="CP111015">
    <property type="protein sequence ID" value="WAR03537.1"/>
    <property type="molecule type" value="Genomic_DNA"/>
</dbReference>
<feature type="transmembrane region" description="Helical" evidence="7">
    <location>
        <begin position="322"/>
        <end position="339"/>
    </location>
</feature>
<dbReference type="PRINTS" id="PR00176">
    <property type="entry name" value="NANEUSMPORT"/>
</dbReference>
<feature type="region of interest" description="Disordered" evidence="6">
    <location>
        <begin position="37"/>
        <end position="63"/>
    </location>
</feature>
<feature type="transmembrane region" description="Helical" evidence="7">
    <location>
        <begin position="244"/>
        <end position="263"/>
    </location>
</feature>
<organism evidence="8 9">
    <name type="scientific">Mya arenaria</name>
    <name type="common">Soft-shell clam</name>
    <dbReference type="NCBI Taxonomy" id="6604"/>
    <lineage>
        <taxon>Eukaryota</taxon>
        <taxon>Metazoa</taxon>
        <taxon>Spiralia</taxon>
        <taxon>Lophotrochozoa</taxon>
        <taxon>Mollusca</taxon>
        <taxon>Bivalvia</taxon>
        <taxon>Autobranchia</taxon>
        <taxon>Heteroconchia</taxon>
        <taxon>Euheterodonta</taxon>
        <taxon>Imparidentia</taxon>
        <taxon>Neoheterodontei</taxon>
        <taxon>Myida</taxon>
        <taxon>Myoidea</taxon>
        <taxon>Myidae</taxon>
        <taxon>Mya</taxon>
    </lineage>
</organism>
<dbReference type="Proteomes" id="UP001164746">
    <property type="component" value="Chromosome 4"/>
</dbReference>
<comment type="subcellular location">
    <subcellularLocation>
        <location evidence="1">Membrane</location>
        <topology evidence="1">Multi-pass membrane protein</topology>
    </subcellularLocation>
</comment>
<keyword evidence="2" id="KW-0813">Transport</keyword>
<feature type="transmembrane region" description="Helical" evidence="7">
    <location>
        <begin position="410"/>
        <end position="439"/>
    </location>
</feature>
<protein>
    <submittedName>
        <fullName evidence="8">SC6A4-like protein</fullName>
    </submittedName>
</protein>
<evidence type="ECO:0000313" key="8">
    <source>
        <dbReference type="EMBL" id="WAR03537.1"/>
    </source>
</evidence>
<name>A0ABY7E3Z1_MYAAR</name>
<feature type="transmembrane region" description="Helical" evidence="7">
    <location>
        <begin position="91"/>
        <end position="122"/>
    </location>
</feature>
<evidence type="ECO:0000256" key="5">
    <source>
        <dbReference type="ARBA" id="ARBA00023136"/>
    </source>
</evidence>
<gene>
    <name evidence="8" type="ORF">MAR_010095</name>
</gene>
<evidence type="ECO:0000256" key="3">
    <source>
        <dbReference type="ARBA" id="ARBA00022692"/>
    </source>
</evidence>
<proteinExistence type="predicted"/>
<accession>A0ABY7E3Z1</accession>
<feature type="transmembrane region" description="Helical" evidence="7">
    <location>
        <begin position="483"/>
        <end position="505"/>
    </location>
</feature>
<feature type="transmembrane region" description="Helical" evidence="7">
    <location>
        <begin position="151"/>
        <end position="176"/>
    </location>
</feature>
<evidence type="ECO:0000256" key="6">
    <source>
        <dbReference type="SAM" id="MobiDB-lite"/>
    </source>
</evidence>
<dbReference type="Pfam" id="PF00209">
    <property type="entry name" value="SNF"/>
    <property type="match status" value="1"/>
</dbReference>
<sequence>MDTDTDINVFECPTVTDALLNIHEKDEHSFKREMDINDHNGITNTQDGHHSQPPPYENTTVSSEQLELGVHENGDNGDNGTRETWGNKIDFLLSVTGFAVDLGAFLIPYFLMLVFLGLPLFYMELALGQFHRSGAIKIWDRLCPMFKGTGVAIIMVATYVGMYYNTIIAWALYYLVNSFRSEVPWASCGNEWNTPNCISISQGYNASMVTNFSNPSALEYFQFKALESQRSTGIGDLGNVKWDLCLCLLGVMTVVYLALWKGIKSSGKAVWITATAPYVILLILLVRGATLPGARQGIIYYVTPVWSRLLELGVWLDAAAQIFFSLGPGFGTLLALSSYNKFNNNCYMDALLTASINCLTSLLAGFVVFSVLGYMSHVLAVPIENLAVQGPGLVFFVYPEAISTLEGSTFWAIIFFLLLITLGIDSTFGGLESVITALCDISPRLASKRKFVVLGVVVVCFLGALPTTTYGGQYLITLLDTHAAPVALIGICLVEAVAVSWFYGVQHFSNDIERMLGFQPGIYWKICWAIICPTFLAVLFVLSIVAYAGLEIEDYRFPHWAESVGWLVTSSSLVCIPVGIIASLVFTRGTFKQRILEMTRGQSTDYPPNDRGFTLRNAWRLASIAARYVYSKVQSLRSGVFRTSSQTKPPELKNAELKMNGGPSYPMTEIVAGINGHGRKAELGNHVSPEHRASDSNTGIYLHENEHLPSTQTNSYGFNSGNNLLNNKTNNDTEGRIIINGSGHRHSIETDSSNG</sequence>
<dbReference type="InterPro" id="IPR037272">
    <property type="entry name" value="SNS_sf"/>
</dbReference>
<feature type="transmembrane region" description="Helical" evidence="7">
    <location>
        <begin position="451"/>
        <end position="471"/>
    </location>
</feature>
<keyword evidence="4 7" id="KW-1133">Transmembrane helix</keyword>
<feature type="transmembrane region" description="Helical" evidence="7">
    <location>
        <begin position="269"/>
        <end position="286"/>
    </location>
</feature>
<dbReference type="SUPFAM" id="SSF161070">
    <property type="entry name" value="SNF-like"/>
    <property type="match status" value="1"/>
</dbReference>
<keyword evidence="9" id="KW-1185">Reference proteome</keyword>
<evidence type="ECO:0000256" key="4">
    <source>
        <dbReference type="ARBA" id="ARBA00022989"/>
    </source>
</evidence>
<evidence type="ECO:0000256" key="7">
    <source>
        <dbReference type="SAM" id="Phobius"/>
    </source>
</evidence>
<feature type="transmembrane region" description="Helical" evidence="7">
    <location>
        <begin position="526"/>
        <end position="549"/>
    </location>
</feature>
<keyword evidence="5 7" id="KW-0472">Membrane</keyword>
<keyword evidence="3 7" id="KW-0812">Transmembrane</keyword>
<reference evidence="8" key="1">
    <citation type="submission" date="2022-11" db="EMBL/GenBank/DDBJ databases">
        <title>Centuries of genome instability and evolution in soft-shell clam transmissible cancer (bioRxiv).</title>
        <authorList>
            <person name="Hart S.F.M."/>
            <person name="Yonemitsu M.A."/>
            <person name="Giersch R.M."/>
            <person name="Beal B.F."/>
            <person name="Arriagada G."/>
            <person name="Davis B.W."/>
            <person name="Ostrander E.A."/>
            <person name="Goff S.P."/>
            <person name="Metzger M.J."/>
        </authorList>
    </citation>
    <scope>NUCLEOTIDE SEQUENCE</scope>
    <source>
        <strain evidence="8">MELC-2E11</strain>
        <tissue evidence="8">Siphon/mantle</tissue>
    </source>
</reference>
<dbReference type="PROSITE" id="PS50267">
    <property type="entry name" value="NA_NEUROTRAN_SYMP_3"/>
    <property type="match status" value="1"/>
</dbReference>
<dbReference type="PANTHER" id="PTHR11616">
    <property type="entry name" value="SODIUM/CHLORIDE DEPENDENT TRANSPORTER"/>
    <property type="match status" value="1"/>
</dbReference>
<dbReference type="InterPro" id="IPR000175">
    <property type="entry name" value="Na/ntran_symport"/>
</dbReference>
<evidence type="ECO:0000256" key="1">
    <source>
        <dbReference type="ARBA" id="ARBA00004141"/>
    </source>
</evidence>
<feature type="transmembrane region" description="Helical" evidence="7">
    <location>
        <begin position="351"/>
        <end position="375"/>
    </location>
</feature>